<evidence type="ECO:0000256" key="3">
    <source>
        <dbReference type="ARBA" id="ARBA00022695"/>
    </source>
</evidence>
<evidence type="ECO:0000256" key="6">
    <source>
        <dbReference type="ARBA" id="ARBA00022741"/>
    </source>
</evidence>
<comment type="caution">
    <text evidence="13">The sequence shown here is derived from an EMBL/GenBank/DDBJ whole genome shotgun (WGS) entry which is preliminary data.</text>
</comment>
<dbReference type="Gene3D" id="3.40.50.300">
    <property type="entry name" value="P-loop containing nucleotide triphosphate hydrolases"/>
    <property type="match status" value="1"/>
</dbReference>
<keyword evidence="6 11" id="KW-0547">Nucleotide-binding</keyword>
<dbReference type="NCBIfam" id="TIGR02397">
    <property type="entry name" value="dnaX_nterm"/>
    <property type="match status" value="1"/>
</dbReference>
<dbReference type="InterPro" id="IPR045085">
    <property type="entry name" value="HLD_clamp_pol_III_gamma_tau"/>
</dbReference>
<keyword evidence="5" id="KW-0479">Metal-binding</keyword>
<evidence type="ECO:0000256" key="4">
    <source>
        <dbReference type="ARBA" id="ARBA00022705"/>
    </source>
</evidence>
<dbReference type="Gene3D" id="1.10.8.60">
    <property type="match status" value="1"/>
</dbReference>
<dbReference type="Pfam" id="PF12169">
    <property type="entry name" value="DNA_pol3_gamma3"/>
    <property type="match status" value="1"/>
</dbReference>
<keyword evidence="4 11" id="KW-0235">DNA replication</keyword>
<evidence type="ECO:0000256" key="8">
    <source>
        <dbReference type="ARBA" id="ARBA00022840"/>
    </source>
</evidence>
<evidence type="ECO:0000256" key="9">
    <source>
        <dbReference type="ARBA" id="ARBA00022932"/>
    </source>
</evidence>
<dbReference type="InterPro" id="IPR050238">
    <property type="entry name" value="DNA_Rep/Repair_Clamp_Loader"/>
</dbReference>
<keyword evidence="2 11" id="KW-0808">Transferase</keyword>
<evidence type="ECO:0000256" key="11">
    <source>
        <dbReference type="RuleBase" id="RU364063"/>
    </source>
</evidence>
<reference evidence="13 14" key="1">
    <citation type="submission" date="2015-11" db="EMBL/GenBank/DDBJ databases">
        <title>Evidence for parallel genomic evolution in an endosymbiosis of termite gut flagellates.</title>
        <authorList>
            <person name="Zheng H."/>
        </authorList>
    </citation>
    <scope>NUCLEOTIDE SEQUENCE [LARGE SCALE GENOMIC DNA]</scope>
    <source>
        <strain evidence="13 14">CET450</strain>
    </source>
</reference>
<dbReference type="GO" id="GO:0003677">
    <property type="term" value="F:DNA binding"/>
    <property type="evidence" value="ECO:0007669"/>
    <property type="project" value="InterPro"/>
</dbReference>
<protein>
    <recommendedName>
        <fullName evidence="11">DNA polymerase III subunit gamma/tau</fullName>
        <ecNumber evidence="11">2.7.7.7</ecNumber>
    </recommendedName>
</protein>
<accession>A0A1E5IJC2</accession>
<dbReference type="FunFam" id="1.10.8.60:FF:000013">
    <property type="entry name" value="DNA polymerase III subunit gamma/tau"/>
    <property type="match status" value="1"/>
</dbReference>
<comment type="subunit">
    <text evidence="11">DNA polymerase III contains a core (composed of alpha, epsilon and theta chains) that associates with a tau subunit. This core dimerizes to form the POLIII' complex. PolIII' associates with the gamma complex (composed of gamma, delta, delta', psi and chi chains) and with the beta chain to form the complete DNA polymerase III complex.</text>
</comment>
<dbReference type="InterPro" id="IPR001270">
    <property type="entry name" value="ClpA/B"/>
</dbReference>
<dbReference type="InterPro" id="IPR008921">
    <property type="entry name" value="DNA_pol3_clamp-load_cplx_C"/>
</dbReference>
<dbReference type="Pfam" id="PF13177">
    <property type="entry name" value="DNA_pol3_delta2"/>
    <property type="match status" value="1"/>
</dbReference>
<dbReference type="SUPFAM" id="SSF52540">
    <property type="entry name" value="P-loop containing nucleoside triphosphate hydrolases"/>
    <property type="match status" value="1"/>
</dbReference>
<gene>
    <name evidence="11" type="primary">dnaX</name>
    <name evidence="13" type="ORF">ATZ36_16565</name>
</gene>
<dbReference type="Pfam" id="PF22608">
    <property type="entry name" value="DNAX_ATPase_lid"/>
    <property type="match status" value="1"/>
</dbReference>
<sequence>MSYLVLARKFRPQNFDEVIGQEHISQTLKNAISEKRIAHAYLFSGPRGCGKTTMARILAKALNCKDGPTIKPCGVCENCVEISKISSVDVLEIDGASNNGIDEIRALRENVKFSTACSKYKIYIIDEAHQITTQAFNALLKTLEEPPSHVVFIMATTEQHKIPITILSRCQRYRFKLISGAEMICAIRNIGQKEGFEIDDEALNIVTSASGGSMRDALSLLDQAVSSNTGRITGDYMRGLLGLLPKDIIVSVTDNIAKDDIYTILKIVKEIYEQGYNILQFARDLRDHLRNVMIYSINPAVAEISSEDKKIFDIQKTLFTVSSHVRMNNLLSKALEEMRWHDQPRILLEMYLLKMSEPYYDVGELINKITDLERSVRTCGNSQLPFEKQPAVQSESYAAGKVSDPADLTVVWNEIVSKIIKEHSLTAQPLKSALIKTESASSIQLVFSKQFDYDSALEFQEQISKLFQKITGLNVAVKIVIEENISKNKVVHEDTVVKEECHQPAKENVKTVVPKHIEEIAKKFGSIAKKI</sequence>
<evidence type="ECO:0000259" key="12">
    <source>
        <dbReference type="SMART" id="SM00382"/>
    </source>
</evidence>
<dbReference type="CDD" id="cd00009">
    <property type="entry name" value="AAA"/>
    <property type="match status" value="1"/>
</dbReference>
<comment type="catalytic activity">
    <reaction evidence="10 11">
        <text>DNA(n) + a 2'-deoxyribonucleoside 5'-triphosphate = DNA(n+1) + diphosphate</text>
        <dbReference type="Rhea" id="RHEA:22508"/>
        <dbReference type="Rhea" id="RHEA-COMP:17339"/>
        <dbReference type="Rhea" id="RHEA-COMP:17340"/>
        <dbReference type="ChEBI" id="CHEBI:33019"/>
        <dbReference type="ChEBI" id="CHEBI:61560"/>
        <dbReference type="ChEBI" id="CHEBI:173112"/>
        <dbReference type="EC" id="2.7.7.7"/>
    </reaction>
</comment>
<dbReference type="GO" id="GO:0009360">
    <property type="term" value="C:DNA polymerase III complex"/>
    <property type="evidence" value="ECO:0007669"/>
    <property type="project" value="InterPro"/>
</dbReference>
<evidence type="ECO:0000313" key="14">
    <source>
        <dbReference type="Proteomes" id="UP000095237"/>
    </source>
</evidence>
<dbReference type="PANTHER" id="PTHR11669:SF0">
    <property type="entry name" value="PROTEIN STICHEL-LIKE 2"/>
    <property type="match status" value="1"/>
</dbReference>
<dbReference type="PRINTS" id="PR00300">
    <property type="entry name" value="CLPPROTEASEA"/>
</dbReference>
<feature type="domain" description="AAA+ ATPase" evidence="12">
    <location>
        <begin position="37"/>
        <end position="179"/>
    </location>
</feature>
<evidence type="ECO:0000256" key="5">
    <source>
        <dbReference type="ARBA" id="ARBA00022723"/>
    </source>
</evidence>
<evidence type="ECO:0000256" key="10">
    <source>
        <dbReference type="ARBA" id="ARBA00049244"/>
    </source>
</evidence>
<comment type="similarity">
    <text evidence="1 11">Belongs to the DnaX/STICHEL family.</text>
</comment>
<evidence type="ECO:0000313" key="13">
    <source>
        <dbReference type="EMBL" id="OEG70607.1"/>
    </source>
</evidence>
<dbReference type="InterPro" id="IPR003593">
    <property type="entry name" value="AAA+_ATPase"/>
</dbReference>
<keyword evidence="8 11" id="KW-0067">ATP-binding</keyword>
<dbReference type="Proteomes" id="UP000095237">
    <property type="component" value="Unassembled WGS sequence"/>
</dbReference>
<keyword evidence="9 11" id="KW-0239">DNA-directed DNA polymerase</keyword>
<dbReference type="SMART" id="SM00382">
    <property type="entry name" value="AAA"/>
    <property type="match status" value="1"/>
</dbReference>
<evidence type="ECO:0000256" key="2">
    <source>
        <dbReference type="ARBA" id="ARBA00022679"/>
    </source>
</evidence>
<dbReference type="EC" id="2.7.7.7" evidence="11"/>
<dbReference type="InterPro" id="IPR022754">
    <property type="entry name" value="DNA_pol_III_gamma-3"/>
</dbReference>
<dbReference type="InterPro" id="IPR027417">
    <property type="entry name" value="P-loop_NTPase"/>
</dbReference>
<dbReference type="GO" id="GO:0003887">
    <property type="term" value="F:DNA-directed DNA polymerase activity"/>
    <property type="evidence" value="ECO:0007669"/>
    <property type="project" value="UniProtKB-KW"/>
</dbReference>
<dbReference type="SUPFAM" id="SSF48019">
    <property type="entry name" value="post-AAA+ oligomerization domain-like"/>
    <property type="match status" value="1"/>
</dbReference>
<proteinExistence type="inferred from homology"/>
<organism evidence="13 14">
    <name type="scientific">Endomicrobium trichonymphae</name>
    <dbReference type="NCBI Taxonomy" id="1408204"/>
    <lineage>
        <taxon>Bacteria</taxon>
        <taxon>Pseudomonadati</taxon>
        <taxon>Elusimicrobiota</taxon>
        <taxon>Endomicrobiia</taxon>
        <taxon>Endomicrobiales</taxon>
        <taxon>Endomicrobiaceae</taxon>
        <taxon>Candidatus Endomicrobiellum</taxon>
    </lineage>
</organism>
<dbReference type="InterPro" id="IPR012763">
    <property type="entry name" value="DNA_pol_III_sug/sutau_N"/>
</dbReference>
<keyword evidence="7" id="KW-0862">Zinc</keyword>
<keyword evidence="14" id="KW-1185">Reference proteome</keyword>
<dbReference type="NCBIfam" id="NF004046">
    <property type="entry name" value="PRK05563.1"/>
    <property type="match status" value="1"/>
</dbReference>
<dbReference type="FunFam" id="3.40.50.300:FF:000014">
    <property type="entry name" value="DNA polymerase III subunit gamma/tau"/>
    <property type="match status" value="1"/>
</dbReference>
<dbReference type="CDD" id="cd18137">
    <property type="entry name" value="HLD_clamp_pol_III_gamma_tau"/>
    <property type="match status" value="1"/>
</dbReference>
<dbReference type="Gene3D" id="1.20.272.10">
    <property type="match status" value="1"/>
</dbReference>
<dbReference type="GO" id="GO:0006261">
    <property type="term" value="P:DNA-templated DNA replication"/>
    <property type="evidence" value="ECO:0007669"/>
    <property type="project" value="TreeGrafter"/>
</dbReference>
<comment type="function">
    <text evidence="11">DNA polymerase III is a complex, multichain enzyme responsible for most of the replicative synthesis in bacteria. This DNA polymerase also exhibits 3' to 5' exonuclease activity.</text>
</comment>
<dbReference type="GO" id="GO:0005524">
    <property type="term" value="F:ATP binding"/>
    <property type="evidence" value="ECO:0007669"/>
    <property type="project" value="UniProtKB-KW"/>
</dbReference>
<dbReference type="AlphaFoldDB" id="A0A1E5IJC2"/>
<keyword evidence="3 11" id="KW-0548">Nucleotidyltransferase</keyword>
<dbReference type="PANTHER" id="PTHR11669">
    <property type="entry name" value="REPLICATION FACTOR C / DNA POLYMERASE III GAMMA-TAU SUBUNIT"/>
    <property type="match status" value="1"/>
</dbReference>
<dbReference type="GO" id="GO:0046872">
    <property type="term" value="F:metal ion binding"/>
    <property type="evidence" value="ECO:0007669"/>
    <property type="project" value="UniProtKB-KW"/>
</dbReference>
<name>A0A1E5IJC2_ENDTX</name>
<evidence type="ECO:0000256" key="7">
    <source>
        <dbReference type="ARBA" id="ARBA00022833"/>
    </source>
</evidence>
<evidence type="ECO:0000256" key="1">
    <source>
        <dbReference type="ARBA" id="ARBA00006360"/>
    </source>
</evidence>
<dbReference type="EMBL" id="LNVX01000291">
    <property type="protein sequence ID" value="OEG70607.1"/>
    <property type="molecule type" value="Genomic_DNA"/>
</dbReference>